<keyword evidence="1" id="KW-0732">Signal</keyword>
<dbReference type="EMBL" id="JAGGLJ010000003">
    <property type="protein sequence ID" value="MBP2024836.1"/>
    <property type="molecule type" value="Genomic_DNA"/>
</dbReference>
<reference evidence="3 4" key="1">
    <citation type="submission" date="2021-03" db="EMBL/GenBank/DDBJ databases">
        <title>Genomic Encyclopedia of Type Strains, Phase IV (KMG-IV): sequencing the most valuable type-strain genomes for metagenomic binning, comparative biology and taxonomic classification.</title>
        <authorList>
            <person name="Goeker M."/>
        </authorList>
    </citation>
    <scope>NUCLEOTIDE SEQUENCE [LARGE SCALE GENOMIC DNA]</scope>
    <source>
        <strain evidence="3 4">DSM 27563</strain>
    </source>
</reference>
<protein>
    <recommendedName>
        <fullName evidence="2">SLH domain-containing protein</fullName>
    </recommendedName>
</protein>
<feature type="signal peptide" evidence="1">
    <location>
        <begin position="1"/>
        <end position="25"/>
    </location>
</feature>
<organism evidence="3 4">
    <name type="scientific">Peptoniphilus stercorisuis</name>
    <dbReference type="NCBI Taxonomy" id="1436965"/>
    <lineage>
        <taxon>Bacteria</taxon>
        <taxon>Bacillati</taxon>
        <taxon>Bacillota</taxon>
        <taxon>Tissierellia</taxon>
        <taxon>Tissierellales</taxon>
        <taxon>Peptoniphilaceae</taxon>
        <taxon>Peptoniphilus</taxon>
    </lineage>
</organism>
<comment type="caution">
    <text evidence="3">The sequence shown here is derived from an EMBL/GenBank/DDBJ whole genome shotgun (WGS) entry which is preliminary data.</text>
</comment>
<feature type="domain" description="SLH" evidence="2">
    <location>
        <begin position="143"/>
        <end position="206"/>
    </location>
</feature>
<dbReference type="InterPro" id="IPR051465">
    <property type="entry name" value="Cell_Envelope_Struct_Comp"/>
</dbReference>
<dbReference type="InterPro" id="IPR001119">
    <property type="entry name" value="SLH_dom"/>
</dbReference>
<evidence type="ECO:0000313" key="3">
    <source>
        <dbReference type="EMBL" id="MBP2024836.1"/>
    </source>
</evidence>
<dbReference type="PROSITE" id="PS51272">
    <property type="entry name" value="SLH"/>
    <property type="match status" value="3"/>
</dbReference>
<feature type="domain" description="SLH" evidence="2">
    <location>
        <begin position="23"/>
        <end position="86"/>
    </location>
</feature>
<name>A0ABS4KAM9_9FIRM</name>
<keyword evidence="4" id="KW-1185">Reference proteome</keyword>
<dbReference type="Proteomes" id="UP001519306">
    <property type="component" value="Unassembled WGS sequence"/>
</dbReference>
<dbReference type="RefSeq" id="WP_210060144.1">
    <property type="nucleotide sequence ID" value="NZ_JAGGLJ010000003.1"/>
</dbReference>
<gene>
    <name evidence="3" type="ORF">J2Z71_000359</name>
</gene>
<accession>A0ABS4KAM9</accession>
<dbReference type="Pfam" id="PF00395">
    <property type="entry name" value="SLH"/>
    <property type="match status" value="3"/>
</dbReference>
<proteinExistence type="predicted"/>
<sequence>MKKGKKVLLILFTFLIIFNSSSIYAQKFQDTKGHWAASYVDKLSDSGIMTGYDGNNFKPDSYISRAEFYSVVNQMAGLDKTYTVTFSDVSTSDWFYNDVAKGIKAGYLTPTTGNLNPNKPITRQEVTGILGYMYKVTPDESVLKKFKDQSAISSDNRGYTGALVKLKIVDGYEDNTFRPNAGITRGEISKIICLLMDGYGLPGKRVVVDSKIKFGDRSLYK</sequence>
<evidence type="ECO:0000259" key="2">
    <source>
        <dbReference type="PROSITE" id="PS51272"/>
    </source>
</evidence>
<dbReference type="PANTHER" id="PTHR43308:SF5">
    <property type="entry name" value="S-LAYER PROTEIN _ PEPTIDOGLYCAN ENDO-BETA-N-ACETYLGLUCOSAMINIDASE"/>
    <property type="match status" value="1"/>
</dbReference>
<feature type="domain" description="SLH" evidence="2">
    <location>
        <begin position="87"/>
        <end position="141"/>
    </location>
</feature>
<dbReference type="PANTHER" id="PTHR43308">
    <property type="entry name" value="OUTER MEMBRANE PROTEIN ALPHA-RELATED"/>
    <property type="match status" value="1"/>
</dbReference>
<evidence type="ECO:0000313" key="4">
    <source>
        <dbReference type="Proteomes" id="UP001519306"/>
    </source>
</evidence>
<evidence type="ECO:0000256" key="1">
    <source>
        <dbReference type="SAM" id="SignalP"/>
    </source>
</evidence>
<feature type="chain" id="PRO_5046307215" description="SLH domain-containing protein" evidence="1">
    <location>
        <begin position="26"/>
        <end position="221"/>
    </location>
</feature>